<keyword evidence="3" id="KW-1185">Reference proteome</keyword>
<evidence type="ECO:0000313" key="2">
    <source>
        <dbReference type="EMBL" id="QDS74127.1"/>
    </source>
</evidence>
<dbReference type="OrthoDB" id="3531694at2759"/>
<dbReference type="AlphaFoldDB" id="A0A517LER0"/>
<protein>
    <submittedName>
        <fullName evidence="2">Uncharacterized protein</fullName>
    </submittedName>
</protein>
<evidence type="ECO:0000256" key="1">
    <source>
        <dbReference type="SAM" id="MobiDB-lite"/>
    </source>
</evidence>
<organism evidence="2 3">
    <name type="scientific">Venturia effusa</name>
    <dbReference type="NCBI Taxonomy" id="50376"/>
    <lineage>
        <taxon>Eukaryota</taxon>
        <taxon>Fungi</taxon>
        <taxon>Dikarya</taxon>
        <taxon>Ascomycota</taxon>
        <taxon>Pezizomycotina</taxon>
        <taxon>Dothideomycetes</taxon>
        <taxon>Pleosporomycetidae</taxon>
        <taxon>Venturiales</taxon>
        <taxon>Venturiaceae</taxon>
        <taxon>Venturia</taxon>
    </lineage>
</organism>
<feature type="compositionally biased region" description="Basic and acidic residues" evidence="1">
    <location>
        <begin position="36"/>
        <end position="48"/>
    </location>
</feature>
<dbReference type="Proteomes" id="UP000316270">
    <property type="component" value="Chromosome 10"/>
</dbReference>
<name>A0A517LER0_9PEZI</name>
<evidence type="ECO:0000313" key="3">
    <source>
        <dbReference type="Proteomes" id="UP000316270"/>
    </source>
</evidence>
<proteinExistence type="predicted"/>
<accession>A0A517LER0</accession>
<feature type="compositionally biased region" description="Basic and acidic residues" evidence="1">
    <location>
        <begin position="70"/>
        <end position="88"/>
    </location>
</feature>
<dbReference type="EMBL" id="CP042194">
    <property type="protein sequence ID" value="QDS74127.1"/>
    <property type="molecule type" value="Genomic_DNA"/>
</dbReference>
<sequence>MIPSSRRFITYVGSCSLKDFANPELRRVVQQFCEKQENENPNVKKAEIKGTTLHQSHDDPTDPKPVISVRFKDESDRRIGTGHVHEDGTGQVKWK</sequence>
<feature type="region of interest" description="Disordered" evidence="1">
    <location>
        <begin position="36"/>
        <end position="95"/>
    </location>
</feature>
<gene>
    <name evidence="2" type="ORF">FKW77_009919</name>
</gene>
<reference evidence="2 3" key="1">
    <citation type="submission" date="2019-07" db="EMBL/GenBank/DDBJ databases">
        <title>Finished genome of Venturia effusa.</title>
        <authorList>
            <person name="Young C.A."/>
            <person name="Cox M.P."/>
            <person name="Ganley A.R.D."/>
            <person name="David W.J."/>
        </authorList>
    </citation>
    <scope>NUCLEOTIDE SEQUENCE [LARGE SCALE GENOMIC DNA]</scope>
    <source>
        <strain evidence="3">albino</strain>
    </source>
</reference>